<feature type="domain" description="Mitochondrial splicing suppressor 51-like C-terminal" evidence="1">
    <location>
        <begin position="3"/>
        <end position="181"/>
    </location>
</feature>
<evidence type="ECO:0000313" key="2">
    <source>
        <dbReference type="EMBL" id="EFN77922.1"/>
    </source>
</evidence>
<accession>E2C2A2</accession>
<name>E2C2A2_HARSA</name>
<keyword evidence="3" id="KW-1185">Reference proteome</keyword>
<protein>
    <recommendedName>
        <fullName evidence="1">Mitochondrial splicing suppressor 51-like C-terminal domain-containing protein</fullName>
    </recommendedName>
</protein>
<dbReference type="AlphaFoldDB" id="E2C2A2"/>
<dbReference type="Proteomes" id="UP000008237">
    <property type="component" value="Unassembled WGS sequence"/>
</dbReference>
<evidence type="ECO:0000313" key="3">
    <source>
        <dbReference type="Proteomes" id="UP000008237"/>
    </source>
</evidence>
<gene>
    <name evidence="2" type="ORF">EAI_16856</name>
</gene>
<dbReference type="PANTHER" id="PTHR28069:SF2">
    <property type="entry name" value="GH20023P"/>
    <property type="match status" value="1"/>
</dbReference>
<dbReference type="InParanoid" id="E2C2A2"/>
<proteinExistence type="predicted"/>
<dbReference type="InterPro" id="IPR046824">
    <property type="entry name" value="Mss51-like_C"/>
</dbReference>
<organism evidence="3">
    <name type="scientific">Harpegnathos saltator</name>
    <name type="common">Jerdon's jumping ant</name>
    <dbReference type="NCBI Taxonomy" id="610380"/>
    <lineage>
        <taxon>Eukaryota</taxon>
        <taxon>Metazoa</taxon>
        <taxon>Ecdysozoa</taxon>
        <taxon>Arthropoda</taxon>
        <taxon>Hexapoda</taxon>
        <taxon>Insecta</taxon>
        <taxon>Pterygota</taxon>
        <taxon>Neoptera</taxon>
        <taxon>Endopterygota</taxon>
        <taxon>Hymenoptera</taxon>
        <taxon>Apocrita</taxon>
        <taxon>Aculeata</taxon>
        <taxon>Formicoidea</taxon>
        <taxon>Formicidae</taxon>
        <taxon>Ponerinae</taxon>
        <taxon>Ponerini</taxon>
        <taxon>Harpegnathos</taxon>
    </lineage>
</organism>
<dbReference type="EMBL" id="GL452104">
    <property type="protein sequence ID" value="EFN77922.1"/>
    <property type="molecule type" value="Genomic_DNA"/>
</dbReference>
<dbReference type="Pfam" id="PF20179">
    <property type="entry name" value="MSS51_C"/>
    <property type="match status" value="1"/>
</dbReference>
<sequence>SGPLTVYFGFKEILSLHIIEEEIVVIHIIAATSVHTDSLLAWEVLLHLVPEMYKLVIVMIGKELSDEPYARREQLCELCTAQKKELIFIPIPKLYHDYVKSDAEYKKPTVIVGFEAKFNAAESWSESIKIMQSRSCPLFLASSTEQVNQNNIIMIKEILNPEIIPIFNKKNPFRGLAPHRNL</sequence>
<evidence type="ECO:0000259" key="1">
    <source>
        <dbReference type="Pfam" id="PF20179"/>
    </source>
</evidence>
<dbReference type="PANTHER" id="PTHR28069">
    <property type="entry name" value="GH20023P"/>
    <property type="match status" value="1"/>
</dbReference>
<reference evidence="2 3" key="1">
    <citation type="journal article" date="2010" name="Science">
        <title>Genomic comparison of the ants Camponotus floridanus and Harpegnathos saltator.</title>
        <authorList>
            <person name="Bonasio R."/>
            <person name="Zhang G."/>
            <person name="Ye C."/>
            <person name="Mutti N.S."/>
            <person name="Fang X."/>
            <person name="Qin N."/>
            <person name="Donahue G."/>
            <person name="Yang P."/>
            <person name="Li Q."/>
            <person name="Li C."/>
            <person name="Zhang P."/>
            <person name="Huang Z."/>
            <person name="Berger S.L."/>
            <person name="Reinberg D."/>
            <person name="Wang J."/>
            <person name="Liebig J."/>
        </authorList>
    </citation>
    <scope>NUCLEOTIDE SEQUENCE [LARGE SCALE GENOMIC DNA]</scope>
    <source>
        <strain evidence="2 3">R22 G/1</strain>
    </source>
</reference>
<feature type="non-terminal residue" evidence="2">
    <location>
        <position position="1"/>
    </location>
</feature>
<feature type="non-terminal residue" evidence="2">
    <location>
        <position position="182"/>
    </location>
</feature>